<dbReference type="Pfam" id="PF19054">
    <property type="entry name" value="DUF5753"/>
    <property type="match status" value="1"/>
</dbReference>
<accession>A0A421BAS3</accession>
<feature type="domain" description="HTH cro/C1-type" evidence="1">
    <location>
        <begin position="14"/>
        <end position="71"/>
    </location>
</feature>
<evidence type="ECO:0000259" key="1">
    <source>
        <dbReference type="PROSITE" id="PS50943"/>
    </source>
</evidence>
<sequence length="274" mass="30584">MPRTPKAVALGRVLRRCREASDLSLREAARSLNRDVPSLSRYENGIRIPKPELVSRMLTAFGVDGPRHDELMTLAYRVGDPQWLATTDAERRQQAEAYVEYERAATSILQVSPLVLPELLQTPTVLRSTHRTEAEVQHALRRQQVITGPNPIRLTALIGMPALHQHIGGTTAAAEQLQHLLALSRRPHIELRITPSGQGWHPGLEGPFTIVDSTPIGPVAFVETRFSTLWLHNPTDVSPYRRDAESIRTLSLSPHDTNTFLATTAHRFQMAGCR</sequence>
<reference evidence="2 3" key="1">
    <citation type="submission" date="2018-10" db="EMBL/GenBank/DDBJ databases">
        <title>Genomic Encyclopedia of Archaeal and Bacterial Type Strains, Phase II (KMG-II): from individual species to whole genera.</title>
        <authorList>
            <person name="Goeker M."/>
        </authorList>
    </citation>
    <scope>NUCLEOTIDE SEQUENCE [LARGE SCALE GENOMIC DNA]</scope>
    <source>
        <strain evidence="2 3">DSM 45657</strain>
    </source>
</reference>
<dbReference type="SMART" id="SM00530">
    <property type="entry name" value="HTH_XRE"/>
    <property type="match status" value="1"/>
</dbReference>
<protein>
    <submittedName>
        <fullName evidence="2">Transcriptional regulator with XRE-family HTH domain</fullName>
    </submittedName>
</protein>
<dbReference type="Proteomes" id="UP000282454">
    <property type="component" value="Unassembled WGS sequence"/>
</dbReference>
<evidence type="ECO:0000313" key="2">
    <source>
        <dbReference type="EMBL" id="RLK61320.1"/>
    </source>
</evidence>
<proteinExistence type="predicted"/>
<dbReference type="PROSITE" id="PS50943">
    <property type="entry name" value="HTH_CROC1"/>
    <property type="match status" value="1"/>
</dbReference>
<dbReference type="Pfam" id="PF13560">
    <property type="entry name" value="HTH_31"/>
    <property type="match status" value="1"/>
</dbReference>
<evidence type="ECO:0000313" key="3">
    <source>
        <dbReference type="Proteomes" id="UP000282454"/>
    </source>
</evidence>
<dbReference type="GO" id="GO:0003677">
    <property type="term" value="F:DNA binding"/>
    <property type="evidence" value="ECO:0007669"/>
    <property type="project" value="InterPro"/>
</dbReference>
<name>A0A421BAS3_9PSEU</name>
<dbReference type="RefSeq" id="WP_170224173.1">
    <property type="nucleotide sequence ID" value="NZ_RCDD01000001.1"/>
</dbReference>
<gene>
    <name evidence="2" type="ORF">CLV68_1857</name>
</gene>
<dbReference type="SUPFAM" id="SSF47413">
    <property type="entry name" value="lambda repressor-like DNA-binding domains"/>
    <property type="match status" value="1"/>
</dbReference>
<dbReference type="InterPro" id="IPR043917">
    <property type="entry name" value="DUF5753"/>
</dbReference>
<organism evidence="2 3">
    <name type="scientific">Actinokineospora cianjurensis</name>
    <dbReference type="NCBI Taxonomy" id="585224"/>
    <lineage>
        <taxon>Bacteria</taxon>
        <taxon>Bacillati</taxon>
        <taxon>Actinomycetota</taxon>
        <taxon>Actinomycetes</taxon>
        <taxon>Pseudonocardiales</taxon>
        <taxon>Pseudonocardiaceae</taxon>
        <taxon>Actinokineospora</taxon>
    </lineage>
</organism>
<dbReference type="AlphaFoldDB" id="A0A421BAS3"/>
<keyword evidence="3" id="KW-1185">Reference proteome</keyword>
<comment type="caution">
    <text evidence="2">The sequence shown here is derived from an EMBL/GenBank/DDBJ whole genome shotgun (WGS) entry which is preliminary data.</text>
</comment>
<dbReference type="InterPro" id="IPR010982">
    <property type="entry name" value="Lambda_DNA-bd_dom_sf"/>
</dbReference>
<dbReference type="Gene3D" id="1.10.260.40">
    <property type="entry name" value="lambda repressor-like DNA-binding domains"/>
    <property type="match status" value="1"/>
</dbReference>
<dbReference type="EMBL" id="RCDD01000001">
    <property type="protein sequence ID" value="RLK61320.1"/>
    <property type="molecule type" value="Genomic_DNA"/>
</dbReference>
<dbReference type="InterPro" id="IPR001387">
    <property type="entry name" value="Cro/C1-type_HTH"/>
</dbReference>
<dbReference type="CDD" id="cd00093">
    <property type="entry name" value="HTH_XRE"/>
    <property type="match status" value="1"/>
</dbReference>